<evidence type="ECO:0000256" key="2">
    <source>
        <dbReference type="ARBA" id="ARBA00022670"/>
    </source>
</evidence>
<keyword evidence="9" id="KW-1185">Reference proteome</keyword>
<dbReference type="InterPro" id="IPR015500">
    <property type="entry name" value="Peptidase_S8_subtilisin-rel"/>
</dbReference>
<name>A0AAD9I8R1_9PEZI</name>
<evidence type="ECO:0000256" key="5">
    <source>
        <dbReference type="PROSITE-ProRule" id="PRU01240"/>
    </source>
</evidence>
<evidence type="ECO:0000256" key="6">
    <source>
        <dbReference type="RuleBase" id="RU003355"/>
    </source>
</evidence>
<sequence length="393" mass="40772">MTRQEHIASVNALIAELGGGIFAGVLKSFDFGAFQGYYVNAPKIALVQLVDTGLIKSIEQDKKIFISSPVLPRPHDKVLRARNAPTDTTVTTVLDATWGQARISHRIPDQTDYTYETISHPAAATVYVIDTGIQTTHWEFNSTSKPGTSRARWGHNWIASSPDTDENGHGTHVSGTIAGLTYGVAPRAALVACKVFDADGGGTWSDMIDALGWACHDAAARGAVNASVVNLSAGGGFYQPINDAVSAAVGLGLAVVVAAGNDGGRVGDISPASCPDAVAVSATDEQDRRPDWASWGPGVAFFAPGVDVTSAWIGGGGQESAVLDGTSMSCPHVAGLAAYWMGMFGGHTPAQLRARLGRLATNGTVVDAGAGSANAIVYNGNKVYFDEVTDSVG</sequence>
<keyword evidence="2 5" id="KW-0645">Protease</keyword>
<dbReference type="CDD" id="cd04077">
    <property type="entry name" value="Peptidases_S8_PCSK9_ProteinaseK_like"/>
    <property type="match status" value="1"/>
</dbReference>
<dbReference type="SUPFAM" id="SSF52743">
    <property type="entry name" value="Subtilisin-like"/>
    <property type="match status" value="1"/>
</dbReference>
<dbReference type="PANTHER" id="PTHR43806:SF66">
    <property type="entry name" value="SERIN ENDOPEPTIDASE"/>
    <property type="match status" value="1"/>
</dbReference>
<dbReference type="PROSITE" id="PS00137">
    <property type="entry name" value="SUBTILASE_HIS"/>
    <property type="match status" value="1"/>
</dbReference>
<dbReference type="PANTHER" id="PTHR43806">
    <property type="entry name" value="PEPTIDASE S8"/>
    <property type="match status" value="1"/>
</dbReference>
<feature type="active site" description="Charge relay system" evidence="5">
    <location>
        <position position="169"/>
    </location>
</feature>
<protein>
    <recommendedName>
        <fullName evidence="7">Peptidase S8/S53 domain-containing protein</fullName>
    </recommendedName>
</protein>
<dbReference type="AlphaFoldDB" id="A0AAD9I8R1"/>
<dbReference type="PROSITE" id="PS00136">
    <property type="entry name" value="SUBTILASE_ASP"/>
    <property type="match status" value="1"/>
</dbReference>
<evidence type="ECO:0000313" key="9">
    <source>
        <dbReference type="Proteomes" id="UP001217918"/>
    </source>
</evidence>
<dbReference type="PRINTS" id="PR00723">
    <property type="entry name" value="SUBTILISIN"/>
</dbReference>
<evidence type="ECO:0000256" key="4">
    <source>
        <dbReference type="ARBA" id="ARBA00022825"/>
    </source>
</evidence>
<accession>A0AAD9I8R1</accession>
<comment type="similarity">
    <text evidence="1 5 6">Belongs to the peptidase S8 family.</text>
</comment>
<dbReference type="GO" id="GO:0004252">
    <property type="term" value="F:serine-type endopeptidase activity"/>
    <property type="evidence" value="ECO:0007669"/>
    <property type="project" value="UniProtKB-UniRule"/>
</dbReference>
<gene>
    <name evidence="8" type="ORF">P8C59_007533</name>
</gene>
<dbReference type="InterPro" id="IPR000209">
    <property type="entry name" value="Peptidase_S8/S53_dom"/>
</dbReference>
<keyword evidence="3 5" id="KW-0378">Hydrolase</keyword>
<evidence type="ECO:0000256" key="3">
    <source>
        <dbReference type="ARBA" id="ARBA00022801"/>
    </source>
</evidence>
<dbReference type="EMBL" id="JAQQPM010000006">
    <property type="protein sequence ID" value="KAK2073238.1"/>
    <property type="molecule type" value="Genomic_DNA"/>
</dbReference>
<feature type="active site" description="Charge relay system" evidence="5">
    <location>
        <position position="327"/>
    </location>
</feature>
<dbReference type="Gene3D" id="3.40.50.200">
    <property type="entry name" value="Peptidase S8/S53 domain"/>
    <property type="match status" value="1"/>
</dbReference>
<dbReference type="InterPro" id="IPR034193">
    <property type="entry name" value="PCSK9_ProteinaseK-like"/>
</dbReference>
<dbReference type="Pfam" id="PF00082">
    <property type="entry name" value="Peptidase_S8"/>
    <property type="match status" value="1"/>
</dbReference>
<evidence type="ECO:0000259" key="7">
    <source>
        <dbReference type="Pfam" id="PF00082"/>
    </source>
</evidence>
<dbReference type="InterPro" id="IPR036852">
    <property type="entry name" value="Peptidase_S8/S53_dom_sf"/>
</dbReference>
<keyword evidence="4 5" id="KW-0720">Serine protease</keyword>
<comment type="caution">
    <text evidence="8">The sequence shown here is derived from an EMBL/GenBank/DDBJ whole genome shotgun (WGS) entry which is preliminary data.</text>
</comment>
<dbReference type="InterPro" id="IPR023828">
    <property type="entry name" value="Peptidase_S8_Ser-AS"/>
</dbReference>
<dbReference type="InterPro" id="IPR022398">
    <property type="entry name" value="Peptidase_S8_His-AS"/>
</dbReference>
<proteinExistence type="inferred from homology"/>
<dbReference type="InterPro" id="IPR023827">
    <property type="entry name" value="Peptidase_S8_Asp-AS"/>
</dbReference>
<evidence type="ECO:0000256" key="1">
    <source>
        <dbReference type="ARBA" id="ARBA00011073"/>
    </source>
</evidence>
<reference evidence="8" key="1">
    <citation type="journal article" date="2023" name="Mol. Plant Microbe Interact.">
        <title>Elucidating the Obligate Nature and Biological Capacity of an Invasive Fungal Corn Pathogen.</title>
        <authorList>
            <person name="MacCready J.S."/>
            <person name="Roggenkamp E.M."/>
            <person name="Gdanetz K."/>
            <person name="Chilvers M.I."/>
        </authorList>
    </citation>
    <scope>NUCLEOTIDE SEQUENCE</scope>
    <source>
        <strain evidence="8">PM02</strain>
    </source>
</reference>
<dbReference type="PROSITE" id="PS00138">
    <property type="entry name" value="SUBTILASE_SER"/>
    <property type="match status" value="1"/>
</dbReference>
<dbReference type="Proteomes" id="UP001217918">
    <property type="component" value="Unassembled WGS sequence"/>
</dbReference>
<evidence type="ECO:0000313" key="8">
    <source>
        <dbReference type="EMBL" id="KAK2073238.1"/>
    </source>
</evidence>
<dbReference type="GO" id="GO:0006508">
    <property type="term" value="P:proteolysis"/>
    <property type="evidence" value="ECO:0007669"/>
    <property type="project" value="UniProtKB-KW"/>
</dbReference>
<feature type="active site" description="Charge relay system" evidence="5">
    <location>
        <position position="130"/>
    </location>
</feature>
<organism evidence="8 9">
    <name type="scientific">Phyllachora maydis</name>
    <dbReference type="NCBI Taxonomy" id="1825666"/>
    <lineage>
        <taxon>Eukaryota</taxon>
        <taxon>Fungi</taxon>
        <taxon>Dikarya</taxon>
        <taxon>Ascomycota</taxon>
        <taxon>Pezizomycotina</taxon>
        <taxon>Sordariomycetes</taxon>
        <taxon>Sordariomycetidae</taxon>
        <taxon>Phyllachorales</taxon>
        <taxon>Phyllachoraceae</taxon>
        <taxon>Phyllachora</taxon>
    </lineage>
</organism>
<feature type="domain" description="Peptidase S8/S53" evidence="7">
    <location>
        <begin position="124"/>
        <end position="363"/>
    </location>
</feature>
<dbReference type="InterPro" id="IPR050131">
    <property type="entry name" value="Peptidase_S8_subtilisin-like"/>
</dbReference>
<dbReference type="PROSITE" id="PS51892">
    <property type="entry name" value="SUBTILASE"/>
    <property type="match status" value="1"/>
</dbReference>